<organism evidence="2 3">
    <name type="scientific">Candidatus Magnetominusculus xianensis</name>
    <dbReference type="NCBI Taxonomy" id="1748249"/>
    <lineage>
        <taxon>Bacteria</taxon>
        <taxon>Pseudomonadati</taxon>
        <taxon>Nitrospirota</taxon>
        <taxon>Nitrospiria</taxon>
        <taxon>Nitrospirales</taxon>
        <taxon>Nitrospiraceae</taxon>
        <taxon>Candidatus Magnetominusculus</taxon>
    </lineage>
</organism>
<evidence type="ECO:0000259" key="1">
    <source>
        <dbReference type="Pfam" id="PF02371"/>
    </source>
</evidence>
<reference evidence="2 3" key="1">
    <citation type="submission" date="2015-11" db="EMBL/GenBank/DDBJ databases">
        <authorList>
            <person name="Lin W."/>
        </authorList>
    </citation>
    <scope>NUCLEOTIDE SEQUENCE [LARGE SCALE GENOMIC DNA]</scope>
    <source>
        <strain evidence="2 3">HCH-1</strain>
    </source>
</reference>
<keyword evidence="3" id="KW-1185">Reference proteome</keyword>
<proteinExistence type="predicted"/>
<sequence length="77" mass="8580">MKEKDELIQSIPGVGEVMSMTLISSLPELGELNRREIAALAGVAPFNRDSGRFKNCPWRKSQCKVGTVHEYPNGDEF</sequence>
<comment type="caution">
    <text evidence="2">The sequence shown here is derived from an EMBL/GenBank/DDBJ whole genome shotgun (WGS) entry which is preliminary data.</text>
</comment>
<feature type="domain" description="Transposase IS116/IS110/IS902 C-terminal" evidence="1">
    <location>
        <begin position="6"/>
        <end position="60"/>
    </location>
</feature>
<evidence type="ECO:0000313" key="2">
    <source>
        <dbReference type="EMBL" id="KWT82493.1"/>
    </source>
</evidence>
<protein>
    <submittedName>
        <fullName evidence="2">Transposase</fullName>
    </submittedName>
</protein>
<dbReference type="Proteomes" id="UP000060487">
    <property type="component" value="Unassembled WGS sequence"/>
</dbReference>
<gene>
    <name evidence="2" type="ORF">ASN18_2525</name>
</gene>
<dbReference type="InterPro" id="IPR003346">
    <property type="entry name" value="Transposase_20"/>
</dbReference>
<dbReference type="Pfam" id="PF02371">
    <property type="entry name" value="Transposase_20"/>
    <property type="match status" value="1"/>
</dbReference>
<dbReference type="EMBL" id="LNQR01000089">
    <property type="protein sequence ID" value="KWT82493.1"/>
    <property type="molecule type" value="Genomic_DNA"/>
</dbReference>
<name>A0ABR5SCV9_9BACT</name>
<evidence type="ECO:0000313" key="3">
    <source>
        <dbReference type="Proteomes" id="UP000060487"/>
    </source>
</evidence>
<accession>A0ABR5SCV9</accession>